<dbReference type="InterPro" id="IPR009061">
    <property type="entry name" value="DNA-bd_dom_put_sf"/>
</dbReference>
<dbReference type="InterPro" id="IPR010093">
    <property type="entry name" value="SinI_DNA-bd"/>
</dbReference>
<proteinExistence type="predicted"/>
<dbReference type="AlphaFoldDB" id="A0A383TDS8"/>
<dbReference type="InterPro" id="IPR041657">
    <property type="entry name" value="HTH_17"/>
</dbReference>
<organism evidence="2 3">
    <name type="scientific">Trichococcus shcherbakoviae</name>
    <dbReference type="NCBI Taxonomy" id="2094020"/>
    <lineage>
        <taxon>Bacteria</taxon>
        <taxon>Bacillati</taxon>
        <taxon>Bacillota</taxon>
        <taxon>Bacilli</taxon>
        <taxon>Lactobacillales</taxon>
        <taxon>Carnobacteriaceae</taxon>
        <taxon>Trichococcus</taxon>
    </lineage>
</organism>
<dbReference type="SUPFAM" id="SSF46955">
    <property type="entry name" value="Putative DNA-binding domain"/>
    <property type="match status" value="1"/>
</dbReference>
<dbReference type="OrthoDB" id="2876156at2"/>
<evidence type="ECO:0000313" key="3">
    <source>
        <dbReference type="Proteomes" id="UP000262072"/>
    </source>
</evidence>
<reference evidence="3" key="1">
    <citation type="submission" date="2018-05" db="EMBL/GenBank/DDBJ databases">
        <authorList>
            <person name="Strepis N."/>
        </authorList>
    </citation>
    <scope>NUCLEOTIDE SEQUENCE [LARGE SCALE GENOMIC DNA]</scope>
</reference>
<dbReference type="RefSeq" id="WP_160117006.1">
    <property type="nucleotide sequence ID" value="NZ_UNRR01000018.1"/>
</dbReference>
<protein>
    <recommendedName>
        <fullName evidence="1">Helix-turn-helix domain-containing protein</fullName>
    </recommendedName>
</protein>
<dbReference type="NCBIfam" id="TIGR01764">
    <property type="entry name" value="excise"/>
    <property type="match status" value="1"/>
</dbReference>
<name>A0A383TDS8_9LACT</name>
<dbReference type="Pfam" id="PF12728">
    <property type="entry name" value="HTH_17"/>
    <property type="match status" value="1"/>
</dbReference>
<dbReference type="EMBL" id="UNRR01000018">
    <property type="protein sequence ID" value="SYZ78522.1"/>
    <property type="molecule type" value="Genomic_DNA"/>
</dbReference>
<feature type="domain" description="Helix-turn-helix" evidence="1">
    <location>
        <begin position="41"/>
        <end position="88"/>
    </location>
</feature>
<accession>A0A383TDS8</accession>
<dbReference type="GO" id="GO:0003677">
    <property type="term" value="F:DNA binding"/>
    <property type="evidence" value="ECO:0007669"/>
    <property type="project" value="InterPro"/>
</dbReference>
<evidence type="ECO:0000313" key="2">
    <source>
        <dbReference type="EMBL" id="SYZ78522.1"/>
    </source>
</evidence>
<evidence type="ECO:0000259" key="1">
    <source>
        <dbReference type="Pfam" id="PF12728"/>
    </source>
</evidence>
<dbReference type="Proteomes" id="UP000262072">
    <property type="component" value="Unassembled WGS sequence"/>
</dbReference>
<gene>
    <name evidence="2" type="ORF">TART1_1306</name>
</gene>
<sequence length="92" mass="10423">MSELSFEFSADSKAEIQKIFRDLAKQAVSEVMQSPVERKMYLTKKEACAYLSISYATIQKLILMGLPSIQIDGKCLFSKTSIDQFMKSLESK</sequence>